<accession>V9LKE5</accession>
<evidence type="ECO:0000259" key="1">
    <source>
        <dbReference type="SMART" id="SM01277"/>
    </source>
</evidence>
<name>V9LKE5_CALMI</name>
<reference evidence="2" key="1">
    <citation type="journal article" date="2014" name="Nature">
        <title>Elephant shark genome provides unique insights into gnathostome evolution.</title>
        <authorList>
            <consortium name="International Elephant Shark Genome Sequencing Consortium"/>
            <person name="Venkatesh B."/>
            <person name="Lee A.P."/>
            <person name="Ravi V."/>
            <person name="Maurya A.K."/>
            <person name="Lian M.M."/>
            <person name="Swann J.B."/>
            <person name="Ohta Y."/>
            <person name="Flajnik M.F."/>
            <person name="Sutoh Y."/>
            <person name="Kasahara M."/>
            <person name="Hoon S."/>
            <person name="Gangu V."/>
            <person name="Roy S.W."/>
            <person name="Irimia M."/>
            <person name="Korzh V."/>
            <person name="Kondrychyn I."/>
            <person name="Lim Z.W."/>
            <person name="Tay B.H."/>
            <person name="Tohari S."/>
            <person name="Kong K.W."/>
            <person name="Ho S."/>
            <person name="Lorente-Galdos B."/>
            <person name="Quilez J."/>
            <person name="Marques-Bonet T."/>
            <person name="Raney B.J."/>
            <person name="Ingham P.W."/>
            <person name="Tay A."/>
            <person name="Hillier L.W."/>
            <person name="Minx P."/>
            <person name="Boehm T."/>
            <person name="Wilson R.K."/>
            <person name="Brenner S."/>
            <person name="Warren W.C."/>
        </authorList>
    </citation>
    <scope>NUCLEOTIDE SEQUENCE</scope>
    <source>
        <tissue evidence="2">Brain</tissue>
    </source>
</reference>
<protein>
    <submittedName>
        <fullName evidence="2">Disks large-like 4-like protein</fullName>
    </submittedName>
</protein>
<feature type="non-terminal residue" evidence="2">
    <location>
        <position position="107"/>
    </location>
</feature>
<dbReference type="AlphaFoldDB" id="V9LKE5"/>
<feature type="domain" description="Disks large homologue 1 N-terminal PEST" evidence="1">
    <location>
        <begin position="34"/>
        <end position="107"/>
    </location>
</feature>
<sequence length="107" mass="11863">MGPPAKDLTCLAPVLCQCKVVCTNRTLSLMFGCKKYRYQDDDTPPMEHSPTHLPGHMKGPELVHVSEKNLSQIENIHGYVSHSHISPMKHMDTGTLYIPANSPPVIV</sequence>
<evidence type="ECO:0000313" key="2">
    <source>
        <dbReference type="EMBL" id="AFP14030.1"/>
    </source>
</evidence>
<dbReference type="EMBL" id="JW881513">
    <property type="protein sequence ID" value="AFP14030.1"/>
    <property type="molecule type" value="mRNA"/>
</dbReference>
<dbReference type="SMART" id="SM01277">
    <property type="entry name" value="MAGUK_N_PEST"/>
    <property type="match status" value="1"/>
</dbReference>
<organism evidence="2">
    <name type="scientific">Callorhinchus milii</name>
    <name type="common">Ghost shark</name>
    <dbReference type="NCBI Taxonomy" id="7868"/>
    <lineage>
        <taxon>Eukaryota</taxon>
        <taxon>Metazoa</taxon>
        <taxon>Chordata</taxon>
        <taxon>Craniata</taxon>
        <taxon>Vertebrata</taxon>
        <taxon>Chondrichthyes</taxon>
        <taxon>Holocephali</taxon>
        <taxon>Chimaeriformes</taxon>
        <taxon>Callorhinchidae</taxon>
        <taxon>Callorhinchus</taxon>
    </lineage>
</organism>
<dbReference type="Pfam" id="PF10608">
    <property type="entry name" value="MAGUK_N_PEST"/>
    <property type="match status" value="1"/>
</dbReference>
<dbReference type="InterPro" id="IPR019590">
    <property type="entry name" value="DLG1_PEST_dom"/>
</dbReference>
<proteinExistence type="evidence at transcript level"/>